<dbReference type="SUPFAM" id="SSF56281">
    <property type="entry name" value="Metallo-hydrolase/oxidoreductase"/>
    <property type="match status" value="1"/>
</dbReference>
<accession>A0ABY6B847</accession>
<evidence type="ECO:0000259" key="2">
    <source>
        <dbReference type="Pfam" id="PF18456"/>
    </source>
</evidence>
<dbReference type="InterPro" id="IPR036866">
    <property type="entry name" value="RibonucZ/Hydroxyglut_hydro"/>
</dbReference>
<dbReference type="PANTHER" id="PTHR15032:SF4">
    <property type="entry name" value="N-ACYL-PHOSPHATIDYLETHANOLAMINE-HYDROLYZING PHOSPHOLIPASE D"/>
    <property type="match status" value="1"/>
</dbReference>
<sequence length="541" mass="60345">MSDAPLYLKPSVQMEPLFNSWYAWGMLVSPATSAMITANLHVRVLESYLQFPDLHRRAVADQAMKGGMFMDYDGDIAPVQALLDRTREHLAGKLAFAAAVKQLNELLATKTDGQSLAGLYESVPQPLKGYVELVYDLHNRPGFRLVEGMLYDSPNYDESLQSVRFSDIACDDRPFVLSSPRFASADDVDLHLPFRSPLVDALAALRTRPTSRGQVVQWLVEAGANEAQQQRFLSLLTDVAPPLDPQRHYSGDGIRVRYFGHATVLVQYAGLSILIDPAVSTASETGLDRYSFYDLPDAIDYVLLTHNHQDHVMLETLLQLRHKIGCVVVPRSASGPLQDPSLRLMLRTIGFANVIELDEFETLTAGAGEIIGLPFFGEHADLDIRSKLAYGIRSAGRGLVFLADSNALEPRCYAHIRRRVGDVDALFIGLECDGAPLSWLYGPLYTRPVQRAVDQSRRLNSSHSESAMQIIDRLAPEAVYVYAMGLEPWLGYISSISYSDDSRPIVESDRVLEQCRARQLPAERLYLKKEFVLSTVVREEI</sequence>
<feature type="domain" description="Diiron non-heme beta-hydroxylase N-terminal" evidence="2">
    <location>
        <begin position="7"/>
        <end position="237"/>
    </location>
</feature>
<dbReference type="PANTHER" id="PTHR15032">
    <property type="entry name" value="N-ACYL-PHOSPHATIDYLETHANOLAMINE-HYDROLYZING PHOSPHOLIPASE D"/>
    <property type="match status" value="1"/>
</dbReference>
<gene>
    <name evidence="3" type="ORF">N4264_16065</name>
</gene>
<dbReference type="Gene3D" id="3.60.15.10">
    <property type="entry name" value="Ribonuclease Z/Hydroxyacylglutathione hydrolase-like"/>
    <property type="match status" value="1"/>
</dbReference>
<dbReference type="InterPro" id="IPR041141">
    <property type="entry name" value="CmlA_N"/>
</dbReference>
<protein>
    <submittedName>
        <fullName evidence="3">MBL fold metallo-hydrolase</fullName>
    </submittedName>
</protein>
<evidence type="ECO:0000259" key="1">
    <source>
        <dbReference type="Pfam" id="PF12706"/>
    </source>
</evidence>
<dbReference type="Pfam" id="PF12706">
    <property type="entry name" value="Lactamase_B_2"/>
    <property type="match status" value="1"/>
</dbReference>
<evidence type="ECO:0000313" key="4">
    <source>
        <dbReference type="Proteomes" id="UP001064632"/>
    </source>
</evidence>
<dbReference type="RefSeq" id="WP_261693247.1">
    <property type="nucleotide sequence ID" value="NZ_CP104694.1"/>
</dbReference>
<keyword evidence="4" id="KW-1185">Reference proteome</keyword>
<reference evidence="3" key="1">
    <citation type="submission" date="2022-09" db="EMBL/GenBank/DDBJ databases">
        <title>Tahibacter sp. nov., isolated from a fresh water.</title>
        <authorList>
            <person name="Baek J.H."/>
            <person name="Lee J.K."/>
            <person name="Kim J.M."/>
            <person name="Jeon C.O."/>
        </authorList>
    </citation>
    <scope>NUCLEOTIDE SEQUENCE</scope>
    <source>
        <strain evidence="3">W38</strain>
    </source>
</reference>
<evidence type="ECO:0000313" key="3">
    <source>
        <dbReference type="EMBL" id="UXI66263.1"/>
    </source>
</evidence>
<dbReference type="Proteomes" id="UP001064632">
    <property type="component" value="Chromosome"/>
</dbReference>
<name>A0ABY6B847_9GAMM</name>
<feature type="domain" description="Metallo-beta-lactamase" evidence="1">
    <location>
        <begin position="273"/>
        <end position="429"/>
    </location>
</feature>
<organism evidence="3 4">
    <name type="scientific">Tahibacter amnicola</name>
    <dbReference type="NCBI Taxonomy" id="2976241"/>
    <lineage>
        <taxon>Bacteria</taxon>
        <taxon>Pseudomonadati</taxon>
        <taxon>Pseudomonadota</taxon>
        <taxon>Gammaproteobacteria</taxon>
        <taxon>Lysobacterales</taxon>
        <taxon>Rhodanobacteraceae</taxon>
        <taxon>Tahibacter</taxon>
    </lineage>
</organism>
<proteinExistence type="predicted"/>
<dbReference type="InterPro" id="IPR001279">
    <property type="entry name" value="Metallo-B-lactamas"/>
</dbReference>
<dbReference type="EMBL" id="CP104694">
    <property type="protein sequence ID" value="UXI66263.1"/>
    <property type="molecule type" value="Genomic_DNA"/>
</dbReference>
<dbReference type="Pfam" id="PF18456">
    <property type="entry name" value="CmlA_N"/>
    <property type="match status" value="1"/>
</dbReference>